<reference evidence="1 2" key="1">
    <citation type="submission" date="2021-06" db="EMBL/GenBank/DDBJ databases">
        <authorList>
            <person name="Kallberg Y."/>
            <person name="Tangrot J."/>
            <person name="Rosling A."/>
        </authorList>
    </citation>
    <scope>NUCLEOTIDE SEQUENCE [LARGE SCALE GENOMIC DNA]</scope>
    <source>
        <strain evidence="1 2">120-4 pot B 10/14</strain>
    </source>
</reference>
<accession>A0ABN7WV41</accession>
<organism evidence="1 2">
    <name type="scientific">Gigaspora margarita</name>
    <dbReference type="NCBI Taxonomy" id="4874"/>
    <lineage>
        <taxon>Eukaryota</taxon>
        <taxon>Fungi</taxon>
        <taxon>Fungi incertae sedis</taxon>
        <taxon>Mucoromycota</taxon>
        <taxon>Glomeromycotina</taxon>
        <taxon>Glomeromycetes</taxon>
        <taxon>Diversisporales</taxon>
        <taxon>Gigasporaceae</taxon>
        <taxon>Gigaspora</taxon>
    </lineage>
</organism>
<sequence length="76" mass="8902">MSNKDGFKIDFTKEMQELKQHFNSNTFLPLDKLIAYSSRKRNHPPRAQNGFFLFRKDFNAFMRSSNKKIGDISSLA</sequence>
<evidence type="ECO:0000313" key="1">
    <source>
        <dbReference type="EMBL" id="CAG8841247.1"/>
    </source>
</evidence>
<feature type="non-terminal residue" evidence="1">
    <location>
        <position position="76"/>
    </location>
</feature>
<protein>
    <submittedName>
        <fullName evidence="1">18040_t:CDS:1</fullName>
    </submittedName>
</protein>
<evidence type="ECO:0000313" key="2">
    <source>
        <dbReference type="Proteomes" id="UP000789901"/>
    </source>
</evidence>
<proteinExistence type="predicted"/>
<gene>
    <name evidence="1" type="ORF">GMARGA_LOCUS35322</name>
</gene>
<keyword evidence="2" id="KW-1185">Reference proteome</keyword>
<dbReference type="EMBL" id="CAJVQB010065297">
    <property type="protein sequence ID" value="CAG8841247.1"/>
    <property type="molecule type" value="Genomic_DNA"/>
</dbReference>
<comment type="caution">
    <text evidence="1">The sequence shown here is derived from an EMBL/GenBank/DDBJ whole genome shotgun (WGS) entry which is preliminary data.</text>
</comment>
<dbReference type="Proteomes" id="UP000789901">
    <property type="component" value="Unassembled WGS sequence"/>
</dbReference>
<name>A0ABN7WV41_GIGMA</name>